<proteinExistence type="predicted"/>
<protein>
    <submittedName>
        <fullName evidence="1">Uncharacterized protein</fullName>
    </submittedName>
</protein>
<name>A0A9N9PSW6_9HELO</name>
<dbReference type="InterPro" id="IPR023213">
    <property type="entry name" value="CAT-like_dom_sf"/>
</dbReference>
<dbReference type="Proteomes" id="UP000701801">
    <property type="component" value="Unassembled WGS sequence"/>
</dbReference>
<gene>
    <name evidence="1" type="ORF">HYALB_00010083</name>
</gene>
<accession>A0A9N9PSW6</accession>
<dbReference type="OrthoDB" id="21502at2759"/>
<dbReference type="EMBL" id="CAJVRM010000085">
    <property type="protein sequence ID" value="CAG8973963.1"/>
    <property type="molecule type" value="Genomic_DNA"/>
</dbReference>
<organism evidence="1 2">
    <name type="scientific">Hymenoscyphus albidus</name>
    <dbReference type="NCBI Taxonomy" id="595503"/>
    <lineage>
        <taxon>Eukaryota</taxon>
        <taxon>Fungi</taxon>
        <taxon>Dikarya</taxon>
        <taxon>Ascomycota</taxon>
        <taxon>Pezizomycotina</taxon>
        <taxon>Leotiomycetes</taxon>
        <taxon>Helotiales</taxon>
        <taxon>Helotiaceae</taxon>
        <taxon>Hymenoscyphus</taxon>
    </lineage>
</organism>
<dbReference type="Gene3D" id="3.30.559.10">
    <property type="entry name" value="Chloramphenicol acetyltransferase-like domain"/>
    <property type="match status" value="2"/>
</dbReference>
<dbReference type="AlphaFoldDB" id="A0A9N9PSW6"/>
<evidence type="ECO:0000313" key="1">
    <source>
        <dbReference type="EMBL" id="CAG8973963.1"/>
    </source>
</evidence>
<comment type="caution">
    <text evidence="1">The sequence shown here is derived from an EMBL/GenBank/DDBJ whole genome shotgun (WGS) entry which is preliminary data.</text>
</comment>
<reference evidence="1" key="1">
    <citation type="submission" date="2021-07" db="EMBL/GenBank/DDBJ databases">
        <authorList>
            <person name="Durling M."/>
        </authorList>
    </citation>
    <scope>NUCLEOTIDE SEQUENCE</scope>
</reference>
<evidence type="ECO:0000313" key="2">
    <source>
        <dbReference type="Proteomes" id="UP000701801"/>
    </source>
</evidence>
<sequence>MGKASKPTTPVRIPTDTVIQGNYFDDNAVYRSILLNPMLKFDDVLDAVKLKTSLERLLSRHDWRKLGGRIRLNEIGKLEFSIPKQFDDLRPGFSYSHEHFDIDILEHSVASQIPKATSKPAVLVEAKKFVSLTRRPDAPSKLEDYLYSDEPQLGIHIVSFRDATLVSILWPHICGDASAAKAIFDAWSLVLQGRDDEIPPLHGFDNDPLAQLGLNPREKYSLVAKRLTVFQIIVFWIRHLFETLWGGDEGRVMCVPASFITSQREKALQELASGCHENEKQFLSESDVLCAWLAKLSISDLPKSSNRTVLISNALDFRGLLAKDLLPGNGVHLGNAVMIVHAISTVRDVSRMPISETALAIRRGIEHLGTRDQLEAHQALLRESIDKTKVPVVFGDATMNLIPFTNWSKAKYFETNFSGAVTKVGKPLEGRSNGKGIPSYAQNCTLNRGLSKFVIMGKDVEGNFWVTGFLRKGLWENISKMLERSPLE</sequence>
<keyword evidence="2" id="KW-1185">Reference proteome</keyword>